<proteinExistence type="predicted"/>
<keyword evidence="4" id="KW-1185">Reference proteome</keyword>
<organism evidence="3 4">
    <name type="scientific">Arcicella aquatica</name>
    <dbReference type="NCBI Taxonomy" id="217141"/>
    <lineage>
        <taxon>Bacteria</taxon>
        <taxon>Pseudomonadati</taxon>
        <taxon>Bacteroidota</taxon>
        <taxon>Cytophagia</taxon>
        <taxon>Cytophagales</taxon>
        <taxon>Flectobacillaceae</taxon>
        <taxon>Arcicella</taxon>
    </lineage>
</organism>
<sequence length="541" mass="59645">MKKNILNSLFLLLSLCITYRSHAHIGSSGVVFEGNAGKYALQVYVQPPDVIPGTAKVTVITDGNDIQKVHIKPIYYWFGDEGSPRSDEAFPVANQAGRYEGQIWLMNSGAASVQVEITGNRGKGTMIVPIVAIATVKREMAPSLGWMLAGLGLLLVGLLTTIIGASTSDSLQAVGESSNDATIKRRVRGSVIGASFCGVLLFVGNNWWNGLTDDYKRELYQPYTANTKVIEENGVSVLKLQIDSNSVKRRWLSYAIPDHGKLMHLFLIRKGTMDVFAHLHPTRIDTLNFEAQMPDLPAGKYLLYADVMRLQGSQYTIADTVEITKQIINGKAVSPLKDPYDAYAITNPLNTKEATVKSDLITICGTPGVKTKLQDGSSIVWEADPKKPLMTGQFYDLKFTIVSPDGTKAQLEPYLGMMGHAAVVKDDGSVYIHLHPTGTVSSTSVVVMQKRLNETSSKPIFLPTTAFKDSVDKIMTKLSVMSETERDNFLMPNMLHPDNKREHHNTVNFPYVFPQAGNYRIWLQVKRNGKILTGTFDAKVI</sequence>
<dbReference type="RefSeq" id="WP_323253502.1">
    <property type="nucleotide sequence ID" value="NZ_JAYFUL010000065.1"/>
</dbReference>
<keyword evidence="2" id="KW-0732">Signal</keyword>
<protein>
    <submittedName>
        <fullName evidence="3">Uncharacterized protein</fullName>
    </submittedName>
</protein>
<feature type="chain" id="PRO_5047376915" evidence="2">
    <location>
        <begin position="24"/>
        <end position="541"/>
    </location>
</feature>
<evidence type="ECO:0000256" key="1">
    <source>
        <dbReference type="SAM" id="Phobius"/>
    </source>
</evidence>
<dbReference type="EMBL" id="JAYFUL010000065">
    <property type="protein sequence ID" value="MEA5260725.1"/>
    <property type="molecule type" value="Genomic_DNA"/>
</dbReference>
<evidence type="ECO:0000256" key="2">
    <source>
        <dbReference type="SAM" id="SignalP"/>
    </source>
</evidence>
<accession>A0ABU5QVI9</accession>
<evidence type="ECO:0000313" key="4">
    <source>
        <dbReference type="Proteomes" id="UP001304671"/>
    </source>
</evidence>
<keyword evidence="1" id="KW-0812">Transmembrane</keyword>
<feature type="transmembrane region" description="Helical" evidence="1">
    <location>
        <begin position="187"/>
        <end position="208"/>
    </location>
</feature>
<feature type="transmembrane region" description="Helical" evidence="1">
    <location>
        <begin position="144"/>
        <end position="166"/>
    </location>
</feature>
<comment type="caution">
    <text evidence="3">The sequence shown here is derived from an EMBL/GenBank/DDBJ whole genome shotgun (WGS) entry which is preliminary data.</text>
</comment>
<feature type="signal peptide" evidence="2">
    <location>
        <begin position="1"/>
        <end position="23"/>
    </location>
</feature>
<keyword evidence="1" id="KW-1133">Transmembrane helix</keyword>
<gene>
    <name evidence="3" type="ORF">VB264_23200</name>
</gene>
<evidence type="ECO:0000313" key="3">
    <source>
        <dbReference type="EMBL" id="MEA5260725.1"/>
    </source>
</evidence>
<name>A0ABU5QVI9_9BACT</name>
<keyword evidence="1" id="KW-0472">Membrane</keyword>
<dbReference type="Proteomes" id="UP001304671">
    <property type="component" value="Unassembled WGS sequence"/>
</dbReference>
<reference evidence="3 4" key="1">
    <citation type="submission" date="2023-12" db="EMBL/GenBank/DDBJ databases">
        <title>Novel species of the genus Arcicella isolated from rivers.</title>
        <authorList>
            <person name="Lu H."/>
        </authorList>
    </citation>
    <scope>NUCLEOTIDE SEQUENCE [LARGE SCALE GENOMIC DNA]</scope>
    <source>
        <strain evidence="3 4">LMG 21963</strain>
    </source>
</reference>